<dbReference type="AlphaFoldDB" id="A0A2P4WWW1"/>
<dbReference type="PANTHER" id="PTHR33657">
    <property type="entry name" value="DOMAIN PROTEIN, PUTATIVE (AFU_ORTHOLOGUE AFUA_5G00600)-RELATED"/>
    <property type="match status" value="1"/>
</dbReference>
<evidence type="ECO:0000256" key="1">
    <source>
        <dbReference type="ARBA" id="ARBA00004613"/>
    </source>
</evidence>
<protein>
    <submittedName>
        <fullName evidence="6">Necrosis inducing-like protein NPP1 type</fullName>
    </submittedName>
</protein>
<sequence>MTKLLCLALFSASLVASAQAEALAYDSVVPLPETEASTIEYSLALKFKPQLNIQSGCHPYPAVDEDGNTNAGLSIFSFKKCDVASLGSQIYGRATTYEDYYAIMYAWYFPRDRKGIVGHRHGWEHAILWLKRMSADTAKLTAVSSSISDNDYFTIIPPTTAMVDGTSVKFQYRAQTFSHYVNITTAVGDVQDLVMWEDMPAAARTALNLNDFGKATVPFKTDTFLENLKDAYPW</sequence>
<comment type="caution">
    <text evidence="6">The sequence shown here is derived from an EMBL/GenBank/DDBJ whole genome shotgun (WGS) entry which is preliminary data.</text>
</comment>
<evidence type="ECO:0000256" key="2">
    <source>
        <dbReference type="ARBA" id="ARBA00009520"/>
    </source>
</evidence>
<feature type="signal peptide" evidence="5">
    <location>
        <begin position="1"/>
        <end position="20"/>
    </location>
</feature>
<dbReference type="GO" id="GO:0005576">
    <property type="term" value="C:extracellular region"/>
    <property type="evidence" value="ECO:0007669"/>
    <property type="project" value="UniProtKB-SubCell"/>
</dbReference>
<keyword evidence="5" id="KW-0732">Signal</keyword>
<dbReference type="PIRSF" id="PIRSF029958">
    <property type="entry name" value="Necrosis-inducing_protein"/>
    <property type="match status" value="1"/>
</dbReference>
<organism evidence="6 7">
    <name type="scientific">Phytophthora palmivora</name>
    <dbReference type="NCBI Taxonomy" id="4796"/>
    <lineage>
        <taxon>Eukaryota</taxon>
        <taxon>Sar</taxon>
        <taxon>Stramenopiles</taxon>
        <taxon>Oomycota</taxon>
        <taxon>Peronosporomycetes</taxon>
        <taxon>Peronosporales</taxon>
        <taxon>Peronosporaceae</taxon>
        <taxon>Phytophthora</taxon>
    </lineage>
</organism>
<name>A0A2P4WWW1_9STRA</name>
<evidence type="ECO:0000256" key="4">
    <source>
        <dbReference type="ARBA" id="ARBA00023026"/>
    </source>
</evidence>
<dbReference type="EMBL" id="NCKW01020510">
    <property type="protein sequence ID" value="POM57782.1"/>
    <property type="molecule type" value="Genomic_DNA"/>
</dbReference>
<keyword evidence="4" id="KW-0843">Virulence</keyword>
<comment type="subcellular location">
    <subcellularLocation>
        <location evidence="1">Secreted</location>
    </subcellularLocation>
</comment>
<evidence type="ECO:0000313" key="6">
    <source>
        <dbReference type="EMBL" id="POM57782.1"/>
    </source>
</evidence>
<dbReference type="Pfam" id="PF05630">
    <property type="entry name" value="NPP1"/>
    <property type="match status" value="1"/>
</dbReference>
<keyword evidence="7" id="KW-1185">Reference proteome</keyword>
<dbReference type="PANTHER" id="PTHR33657:SF8">
    <property type="entry name" value="DOMAIN PROTEIN, PUTATIVE (AFU_ORTHOLOGUE AFUA_5G00600)-RELATED"/>
    <property type="match status" value="1"/>
</dbReference>
<reference evidence="6 7" key="1">
    <citation type="journal article" date="2017" name="Genome Biol. Evol.">
        <title>Phytophthora megakarya and P. palmivora, closely related causal agents of cacao black pod rot, underwent increases in genome sizes and gene numbers by different mechanisms.</title>
        <authorList>
            <person name="Ali S.S."/>
            <person name="Shao J."/>
            <person name="Lary D.J."/>
            <person name="Kronmiller B."/>
            <person name="Shen D."/>
            <person name="Strem M.D."/>
            <person name="Amoako-Attah I."/>
            <person name="Akrofi A.Y."/>
            <person name="Begoude B.A."/>
            <person name="Ten Hoopen G.M."/>
            <person name="Coulibaly K."/>
            <person name="Kebe B.I."/>
            <person name="Melnick R.L."/>
            <person name="Guiltinan M.J."/>
            <person name="Tyler B.M."/>
            <person name="Meinhardt L.W."/>
            <person name="Bailey B.A."/>
        </authorList>
    </citation>
    <scope>NUCLEOTIDE SEQUENCE [LARGE SCALE GENOMIC DNA]</scope>
    <source>
        <strain evidence="7">sbr112.9</strain>
    </source>
</reference>
<gene>
    <name evidence="6" type="ORF">PHPALM_37660</name>
</gene>
<feature type="chain" id="PRO_5015111320" evidence="5">
    <location>
        <begin position="21"/>
        <end position="234"/>
    </location>
</feature>
<evidence type="ECO:0000256" key="3">
    <source>
        <dbReference type="ARBA" id="ARBA00022525"/>
    </source>
</evidence>
<evidence type="ECO:0000313" key="7">
    <source>
        <dbReference type="Proteomes" id="UP000237271"/>
    </source>
</evidence>
<keyword evidence="3" id="KW-0964">Secreted</keyword>
<accession>A0A2P4WWW1</accession>
<dbReference type="Proteomes" id="UP000237271">
    <property type="component" value="Unassembled WGS sequence"/>
</dbReference>
<proteinExistence type="inferred from homology"/>
<dbReference type="OrthoDB" id="89086at2759"/>
<comment type="similarity">
    <text evidence="2">Belongs to the Necrosis inducing protein (NPP1) family.</text>
</comment>
<dbReference type="InterPro" id="IPR008701">
    <property type="entry name" value="NPP1"/>
</dbReference>
<evidence type="ECO:0000256" key="5">
    <source>
        <dbReference type="SAM" id="SignalP"/>
    </source>
</evidence>